<dbReference type="EMBL" id="CP068985">
    <property type="protein sequence ID" value="QYC40320.1"/>
    <property type="molecule type" value="Genomic_DNA"/>
</dbReference>
<organism evidence="1 2">
    <name type="scientific">Nonomuraea coxensis DSM 45129</name>
    <dbReference type="NCBI Taxonomy" id="1122611"/>
    <lineage>
        <taxon>Bacteria</taxon>
        <taxon>Bacillati</taxon>
        <taxon>Actinomycetota</taxon>
        <taxon>Actinomycetes</taxon>
        <taxon>Streptosporangiales</taxon>
        <taxon>Streptosporangiaceae</taxon>
        <taxon>Nonomuraea</taxon>
    </lineage>
</organism>
<evidence type="ECO:0000313" key="2">
    <source>
        <dbReference type="Proteomes" id="UP000824681"/>
    </source>
</evidence>
<name>A0ABX8TXU1_9ACTN</name>
<reference evidence="1 2" key="1">
    <citation type="journal article" date="2021" name="ACS Chem. Biol.">
        <title>Genomic-Led Discovery of a Novel Glycopeptide Antibiotic by Nonomuraea coxensis DSM 45129.</title>
        <authorList>
            <person name="Yushchuk O."/>
            <person name="Vior N.M."/>
            <person name="Andreo-Vidal A."/>
            <person name="Berini F."/>
            <person name="Ruckert C."/>
            <person name="Busche T."/>
            <person name="Binda E."/>
            <person name="Kalinowski J."/>
            <person name="Truman A.W."/>
            <person name="Marinelli F."/>
        </authorList>
    </citation>
    <scope>NUCLEOTIDE SEQUENCE [LARGE SCALE GENOMIC DNA]</scope>
    <source>
        <strain evidence="1 2">DSM 45129</strain>
    </source>
</reference>
<dbReference type="Proteomes" id="UP000824681">
    <property type="component" value="Chromosome"/>
</dbReference>
<protein>
    <submittedName>
        <fullName evidence="1">Uncharacterized protein</fullName>
    </submittedName>
</protein>
<proteinExistence type="predicted"/>
<sequence length="41" mass="4451">MIGVNIFSAVERTDPSLAEHGDSHFQFIDCLAGPFWGQVGT</sequence>
<evidence type="ECO:0000313" key="1">
    <source>
        <dbReference type="EMBL" id="QYC40320.1"/>
    </source>
</evidence>
<accession>A0ABX8TXU1</accession>
<keyword evidence="2" id="KW-1185">Reference proteome</keyword>
<gene>
    <name evidence="1" type="ORF">Nocox_13515</name>
</gene>